<dbReference type="AlphaFoldDB" id="A0A2T4JRS9"/>
<evidence type="ECO:0000256" key="9">
    <source>
        <dbReference type="SAM" id="MobiDB-lite"/>
    </source>
</evidence>
<sequence length="705" mass="76677">MRRAVAENGGMTGPAAEAENRRGTEATDDLGFIADVIRRRKWLILACTVLALGGMYAYVKQAVPVYAAYSQVILDTRQERVTDVEQIVSDLAVSNSVIAGEIVSLKSNTLIGRVVDKLNLAGEATSQAGVPPELRDRVIQKVTANLTVAQVGISYAIGISYKANDPKQAARFANALAEEYIADQVATKRASTLRATAWLQKRLGELSSAVEAADQAILDLRAKTADEVGANQETTAQYLVDLNSRLVATASERSDARVRYEIVSQRLKDSGLTAVAHVVSSPLLETLQRERIDIASEQAQTDARLGRRHPDTVRLDARVKDLDERTEAEVRRIIESMKSDVDVATQREAALQNQIKDIEKRLVMLSAAAVKLNQLEREASAMRMVYENFLSRLTETNAQSDFQRPDARIVTVAVPPTAPTSPRKKLLLMVAGVFGLSLGIAGAFLHEAVTSRVHASGELRQITACPVLGMIPIEPRRRKRPWLADVLSRGDYSPYLDAISALRAQLFDVRSVGRPKVLMLTSALQGEGKSSTCAALAAVLPRVSISAVLLDLDLRRSMTRSVLDLSSQQGCVVDYLAGRIELSELKPAELPFGLRVLAPLRSSPNSADLLASPRLGELVTMLSRQFNVVLIDAPPVLDIADALVLSRHVDTTLLVVRSGMTPKTLVTSAIERLEEAGAPVIGTVMTQVGKGHTAARELYRYDYAR</sequence>
<dbReference type="InterPro" id="IPR027417">
    <property type="entry name" value="P-loop_NTPase"/>
</dbReference>
<evidence type="ECO:0000313" key="14">
    <source>
        <dbReference type="Proteomes" id="UP000241010"/>
    </source>
</evidence>
<dbReference type="Pfam" id="PF02706">
    <property type="entry name" value="Wzz"/>
    <property type="match status" value="1"/>
</dbReference>
<feature type="domain" description="Tyrosine-protein kinase G-rich" evidence="12">
    <location>
        <begin position="374"/>
        <end position="447"/>
    </location>
</feature>
<dbReference type="EMBL" id="PZKG01000093">
    <property type="protein sequence ID" value="PTE20620.1"/>
    <property type="molecule type" value="Genomic_DNA"/>
</dbReference>
<evidence type="ECO:0000256" key="8">
    <source>
        <dbReference type="SAM" id="Coils"/>
    </source>
</evidence>
<evidence type="ECO:0000256" key="1">
    <source>
        <dbReference type="ARBA" id="ARBA00004651"/>
    </source>
</evidence>
<dbReference type="PANTHER" id="PTHR32309:SF13">
    <property type="entry name" value="FERRIC ENTEROBACTIN TRANSPORT PROTEIN FEPE"/>
    <property type="match status" value="1"/>
</dbReference>
<reference evidence="13 14" key="1">
    <citation type="submission" date="2018-03" db="EMBL/GenBank/DDBJ databases">
        <title>Cereibacter changlensis.</title>
        <authorList>
            <person name="Meyer T.E."/>
            <person name="Miller S."/>
            <person name="Lodha T."/>
            <person name="Gandham S."/>
            <person name="Chintalapati S."/>
            <person name="Chintalapati V.R."/>
        </authorList>
    </citation>
    <scope>NUCLEOTIDE SEQUENCE [LARGE SCALE GENOMIC DNA]</scope>
    <source>
        <strain evidence="13 14">JA139</strain>
    </source>
</reference>
<evidence type="ECO:0000256" key="6">
    <source>
        <dbReference type="ARBA" id="ARBA00022989"/>
    </source>
</evidence>
<dbReference type="GO" id="GO:0004713">
    <property type="term" value="F:protein tyrosine kinase activity"/>
    <property type="evidence" value="ECO:0007669"/>
    <property type="project" value="TreeGrafter"/>
</dbReference>
<dbReference type="InterPro" id="IPR050445">
    <property type="entry name" value="Bact_polysacc_biosynth/exp"/>
</dbReference>
<keyword evidence="8" id="KW-0175">Coiled coil</keyword>
<dbReference type="InterPro" id="IPR005702">
    <property type="entry name" value="Wzc-like_C"/>
</dbReference>
<dbReference type="SUPFAM" id="SSF52540">
    <property type="entry name" value="P-loop containing nucleoside triphosphate hydrolases"/>
    <property type="match status" value="1"/>
</dbReference>
<keyword evidence="3 10" id="KW-0812">Transmembrane</keyword>
<feature type="domain" description="Polysaccharide chain length determinant N-terminal" evidence="11">
    <location>
        <begin position="29"/>
        <end position="118"/>
    </location>
</feature>
<dbReference type="CDD" id="cd05387">
    <property type="entry name" value="BY-kinase"/>
    <property type="match status" value="1"/>
</dbReference>
<evidence type="ECO:0000259" key="12">
    <source>
        <dbReference type="Pfam" id="PF13807"/>
    </source>
</evidence>
<dbReference type="OrthoDB" id="230260at2"/>
<keyword evidence="4" id="KW-0547">Nucleotide-binding</keyword>
<evidence type="ECO:0000313" key="13">
    <source>
        <dbReference type="EMBL" id="PTE20620.1"/>
    </source>
</evidence>
<keyword evidence="7 10" id="KW-0472">Membrane</keyword>
<accession>A0A2T4JRS9</accession>
<comment type="subcellular location">
    <subcellularLocation>
        <location evidence="1">Cell membrane</location>
        <topology evidence="1">Multi-pass membrane protein</topology>
    </subcellularLocation>
</comment>
<dbReference type="Proteomes" id="UP000241010">
    <property type="component" value="Unassembled WGS sequence"/>
</dbReference>
<dbReference type="InterPro" id="IPR003856">
    <property type="entry name" value="LPS_length_determ_N"/>
</dbReference>
<dbReference type="Gene3D" id="3.40.50.300">
    <property type="entry name" value="P-loop containing nucleotide triphosphate hydrolases"/>
    <property type="match status" value="1"/>
</dbReference>
<dbReference type="Pfam" id="PF13807">
    <property type="entry name" value="GNVR"/>
    <property type="match status" value="1"/>
</dbReference>
<feature type="region of interest" description="Disordered" evidence="9">
    <location>
        <begin position="1"/>
        <end position="22"/>
    </location>
</feature>
<keyword evidence="14" id="KW-1185">Reference proteome</keyword>
<feature type="coiled-coil region" evidence="8">
    <location>
        <begin position="334"/>
        <end position="392"/>
    </location>
</feature>
<dbReference type="PANTHER" id="PTHR32309">
    <property type="entry name" value="TYROSINE-PROTEIN KINASE"/>
    <property type="match status" value="1"/>
</dbReference>
<organism evidence="13 14">
    <name type="scientific">Cereibacter changlensis JA139</name>
    <dbReference type="NCBI Taxonomy" id="1188249"/>
    <lineage>
        <taxon>Bacteria</taxon>
        <taxon>Pseudomonadati</taxon>
        <taxon>Pseudomonadota</taxon>
        <taxon>Alphaproteobacteria</taxon>
        <taxon>Rhodobacterales</taxon>
        <taxon>Paracoccaceae</taxon>
        <taxon>Cereibacter</taxon>
    </lineage>
</organism>
<feature type="transmembrane region" description="Helical" evidence="10">
    <location>
        <begin position="42"/>
        <end position="59"/>
    </location>
</feature>
<name>A0A2T4JRS9_9RHOB</name>
<proteinExistence type="predicted"/>
<evidence type="ECO:0000256" key="2">
    <source>
        <dbReference type="ARBA" id="ARBA00022475"/>
    </source>
</evidence>
<dbReference type="RefSeq" id="WP_107664981.1">
    <property type="nucleotide sequence ID" value="NZ_PZKG01000093.1"/>
</dbReference>
<evidence type="ECO:0000256" key="5">
    <source>
        <dbReference type="ARBA" id="ARBA00022840"/>
    </source>
</evidence>
<dbReference type="InterPro" id="IPR032807">
    <property type="entry name" value="GNVR"/>
</dbReference>
<dbReference type="GO" id="GO:0005886">
    <property type="term" value="C:plasma membrane"/>
    <property type="evidence" value="ECO:0007669"/>
    <property type="project" value="UniProtKB-SubCell"/>
</dbReference>
<gene>
    <name evidence="13" type="ORF">C5F48_16535</name>
</gene>
<evidence type="ECO:0000256" key="7">
    <source>
        <dbReference type="ARBA" id="ARBA00023136"/>
    </source>
</evidence>
<keyword evidence="6 10" id="KW-1133">Transmembrane helix</keyword>
<evidence type="ECO:0000256" key="10">
    <source>
        <dbReference type="SAM" id="Phobius"/>
    </source>
</evidence>
<evidence type="ECO:0000256" key="4">
    <source>
        <dbReference type="ARBA" id="ARBA00022741"/>
    </source>
</evidence>
<evidence type="ECO:0000256" key="3">
    <source>
        <dbReference type="ARBA" id="ARBA00022692"/>
    </source>
</evidence>
<evidence type="ECO:0000259" key="11">
    <source>
        <dbReference type="Pfam" id="PF02706"/>
    </source>
</evidence>
<keyword evidence="2" id="KW-1003">Cell membrane</keyword>
<keyword evidence="5" id="KW-0067">ATP-binding</keyword>
<comment type="caution">
    <text evidence="13">The sequence shown here is derived from an EMBL/GenBank/DDBJ whole genome shotgun (WGS) entry which is preliminary data.</text>
</comment>
<protein>
    <submittedName>
        <fullName evidence="13">Uncharacterized protein</fullName>
    </submittedName>
</protein>